<dbReference type="AlphaFoldDB" id="A0A6G2DFF8"/>
<feature type="non-terminal residue" evidence="8">
    <location>
        <position position="77"/>
    </location>
</feature>
<accession>A0A6G2DFF8</accession>
<dbReference type="InterPro" id="IPR039420">
    <property type="entry name" value="WalR-like"/>
</dbReference>
<keyword evidence="1 6" id="KW-0597">Phosphoprotein</keyword>
<dbReference type="GO" id="GO:0005829">
    <property type="term" value="C:cytosol"/>
    <property type="evidence" value="ECO:0007669"/>
    <property type="project" value="TreeGrafter"/>
</dbReference>
<evidence type="ECO:0000256" key="2">
    <source>
        <dbReference type="ARBA" id="ARBA00023012"/>
    </source>
</evidence>
<dbReference type="GO" id="GO:0006355">
    <property type="term" value="P:regulation of DNA-templated transcription"/>
    <property type="evidence" value="ECO:0007669"/>
    <property type="project" value="TreeGrafter"/>
</dbReference>
<feature type="modified residue" description="4-aspartylphosphate" evidence="6">
    <location>
        <position position="51"/>
    </location>
</feature>
<protein>
    <submittedName>
        <fullName evidence="8">Response regulator</fullName>
    </submittedName>
</protein>
<evidence type="ECO:0000256" key="1">
    <source>
        <dbReference type="ARBA" id="ARBA00022553"/>
    </source>
</evidence>
<comment type="caution">
    <text evidence="8">The sequence shown here is derived from an EMBL/GenBank/DDBJ whole genome shotgun (WGS) entry which is preliminary data.</text>
</comment>
<keyword evidence="3" id="KW-0805">Transcription regulation</keyword>
<dbReference type="Proteomes" id="UP000483094">
    <property type="component" value="Unassembled WGS sequence"/>
</dbReference>
<dbReference type="EMBL" id="WNHQ01001731">
    <property type="protein sequence ID" value="MTV75065.1"/>
    <property type="molecule type" value="Genomic_DNA"/>
</dbReference>
<feature type="domain" description="Response regulatory" evidence="7">
    <location>
        <begin position="3"/>
        <end position="77"/>
    </location>
</feature>
<dbReference type="GO" id="GO:0032993">
    <property type="term" value="C:protein-DNA complex"/>
    <property type="evidence" value="ECO:0007669"/>
    <property type="project" value="TreeGrafter"/>
</dbReference>
<dbReference type="GO" id="GO:0000976">
    <property type="term" value="F:transcription cis-regulatory region binding"/>
    <property type="evidence" value="ECO:0007669"/>
    <property type="project" value="TreeGrafter"/>
</dbReference>
<organism evidence="8 9">
    <name type="scientific">Streptococcus pneumoniae</name>
    <dbReference type="NCBI Taxonomy" id="1313"/>
    <lineage>
        <taxon>Bacteria</taxon>
        <taxon>Bacillati</taxon>
        <taxon>Bacillota</taxon>
        <taxon>Bacilli</taxon>
        <taxon>Lactobacillales</taxon>
        <taxon>Streptococcaceae</taxon>
        <taxon>Streptococcus</taxon>
    </lineage>
</organism>
<name>A0A6G2DFF8_STREE</name>
<evidence type="ECO:0000313" key="8">
    <source>
        <dbReference type="EMBL" id="MTV75065.1"/>
    </source>
</evidence>
<dbReference type="PROSITE" id="PS50110">
    <property type="entry name" value="RESPONSE_REGULATORY"/>
    <property type="match status" value="1"/>
</dbReference>
<evidence type="ECO:0000313" key="9">
    <source>
        <dbReference type="Proteomes" id="UP000483094"/>
    </source>
</evidence>
<dbReference type="InterPro" id="IPR001789">
    <property type="entry name" value="Sig_transdc_resp-reg_receiver"/>
</dbReference>
<evidence type="ECO:0000256" key="3">
    <source>
        <dbReference type="ARBA" id="ARBA00023015"/>
    </source>
</evidence>
<dbReference type="InterPro" id="IPR011006">
    <property type="entry name" value="CheY-like_superfamily"/>
</dbReference>
<reference evidence="8 9" key="1">
    <citation type="submission" date="2019-11" db="EMBL/GenBank/DDBJ databases">
        <title>Growth characteristics of pneumococcus vary with the chemical composition of the capsule and with environmental conditions.</title>
        <authorList>
            <person name="Tothpal A."/>
            <person name="Desobry K."/>
            <person name="Joshi S."/>
            <person name="Wyllie A.L."/>
            <person name="Weinberger D.M."/>
        </authorList>
    </citation>
    <scope>NUCLEOTIDE SEQUENCE [LARGE SCALE GENOMIC DNA]</scope>
    <source>
        <strain evidence="9">pnumococcus19F</strain>
    </source>
</reference>
<dbReference type="PANTHER" id="PTHR48111">
    <property type="entry name" value="REGULATOR OF RPOS"/>
    <property type="match status" value="1"/>
</dbReference>
<proteinExistence type="predicted"/>
<evidence type="ECO:0000256" key="5">
    <source>
        <dbReference type="ARBA" id="ARBA00023163"/>
    </source>
</evidence>
<keyword evidence="4" id="KW-0238">DNA-binding</keyword>
<evidence type="ECO:0000256" key="4">
    <source>
        <dbReference type="ARBA" id="ARBA00023125"/>
    </source>
</evidence>
<sequence length="77" mass="8682">MIKILLVEDDLGLSNSVFDFLDDFADVMQVFDGEEGLYEAESGVYDLILLDLMLPEKNGFQVLKELREKGITTPVLI</sequence>
<dbReference type="GO" id="GO:0000156">
    <property type="term" value="F:phosphorelay response regulator activity"/>
    <property type="evidence" value="ECO:0007669"/>
    <property type="project" value="TreeGrafter"/>
</dbReference>
<gene>
    <name evidence="8" type="ORF">GM540_14050</name>
</gene>
<dbReference type="PANTHER" id="PTHR48111:SF22">
    <property type="entry name" value="REGULATOR OF RPOS"/>
    <property type="match status" value="1"/>
</dbReference>
<keyword evidence="2" id="KW-0902">Two-component regulatory system</keyword>
<dbReference type="Pfam" id="PF00072">
    <property type="entry name" value="Response_reg"/>
    <property type="match status" value="1"/>
</dbReference>
<evidence type="ECO:0000256" key="6">
    <source>
        <dbReference type="PROSITE-ProRule" id="PRU00169"/>
    </source>
</evidence>
<dbReference type="Gene3D" id="3.40.50.2300">
    <property type="match status" value="1"/>
</dbReference>
<keyword evidence="5" id="KW-0804">Transcription</keyword>
<dbReference type="SUPFAM" id="SSF52172">
    <property type="entry name" value="CheY-like"/>
    <property type="match status" value="1"/>
</dbReference>
<evidence type="ECO:0000259" key="7">
    <source>
        <dbReference type="PROSITE" id="PS50110"/>
    </source>
</evidence>